<feature type="domain" description="NAD-dependent epimerase/dehydratase" evidence="11">
    <location>
        <begin position="3"/>
        <end position="250"/>
    </location>
</feature>
<comment type="catalytic activity">
    <reaction evidence="1 10">
        <text>UDP-alpha-D-glucose = UDP-alpha-D-galactose</text>
        <dbReference type="Rhea" id="RHEA:22168"/>
        <dbReference type="ChEBI" id="CHEBI:58885"/>
        <dbReference type="ChEBI" id="CHEBI:66914"/>
        <dbReference type="EC" id="5.1.3.2"/>
    </reaction>
</comment>
<dbReference type="EC" id="5.1.3.2" evidence="5 10"/>
<name>A0A075K171_9GAMM</name>
<keyword evidence="10" id="KW-0119">Carbohydrate metabolism</keyword>
<evidence type="ECO:0000256" key="9">
    <source>
        <dbReference type="ARBA" id="ARBA00023235"/>
    </source>
</evidence>
<dbReference type="NCBIfam" id="TIGR01179">
    <property type="entry name" value="galE"/>
    <property type="match status" value="1"/>
</dbReference>
<dbReference type="Gene3D" id="3.40.50.720">
    <property type="entry name" value="NAD(P)-binding Rossmann-like Domain"/>
    <property type="match status" value="1"/>
</dbReference>
<dbReference type="EMBL" id="CP008884">
    <property type="protein sequence ID" value="AIF47939.1"/>
    <property type="molecule type" value="Genomic_DNA"/>
</dbReference>
<dbReference type="GO" id="GO:0005829">
    <property type="term" value="C:cytosol"/>
    <property type="evidence" value="ECO:0007669"/>
    <property type="project" value="TreeGrafter"/>
</dbReference>
<keyword evidence="9 10" id="KW-0413">Isomerase</keyword>
<dbReference type="Gene3D" id="3.90.25.10">
    <property type="entry name" value="UDP-galactose 4-epimerase, domain 1"/>
    <property type="match status" value="1"/>
</dbReference>
<dbReference type="KEGG" id="dja:HY57_12045"/>
<dbReference type="OrthoDB" id="9803010at2"/>
<evidence type="ECO:0000256" key="8">
    <source>
        <dbReference type="ARBA" id="ARBA00023144"/>
    </source>
</evidence>
<evidence type="ECO:0000256" key="1">
    <source>
        <dbReference type="ARBA" id="ARBA00000083"/>
    </source>
</evidence>
<comment type="subunit">
    <text evidence="10">Homodimer.</text>
</comment>
<evidence type="ECO:0000256" key="2">
    <source>
        <dbReference type="ARBA" id="ARBA00001911"/>
    </source>
</evidence>
<comment type="cofactor">
    <cofactor evidence="2 10">
        <name>NAD(+)</name>
        <dbReference type="ChEBI" id="CHEBI:57540"/>
    </cofactor>
</comment>
<comment type="similarity">
    <text evidence="4 10">Belongs to the NAD(P)-dependent epimerase/dehydratase family.</text>
</comment>
<reference evidence="12 13" key="1">
    <citation type="submission" date="2014-07" db="EMBL/GenBank/DDBJ databases">
        <title>Complete Genome Sequence of Dyella japonica Strain A8 Isolated from Malaysian Tropical Soil.</title>
        <authorList>
            <person name="Hui R.K.H."/>
            <person name="Chen J.-W."/>
            <person name="Chan K.-G."/>
            <person name="Leung F.C.C."/>
        </authorList>
    </citation>
    <scope>NUCLEOTIDE SEQUENCE [LARGE SCALE GENOMIC DNA]</scope>
    <source>
        <strain evidence="12 13">A8</strain>
    </source>
</reference>
<dbReference type="SUPFAM" id="SSF51735">
    <property type="entry name" value="NAD(P)-binding Rossmann-fold domains"/>
    <property type="match status" value="1"/>
</dbReference>
<evidence type="ECO:0000256" key="6">
    <source>
        <dbReference type="ARBA" id="ARBA00018569"/>
    </source>
</evidence>
<dbReference type="InterPro" id="IPR005886">
    <property type="entry name" value="UDP_G4E"/>
</dbReference>
<gene>
    <name evidence="12" type="ORF">HY57_12045</name>
</gene>
<evidence type="ECO:0000256" key="3">
    <source>
        <dbReference type="ARBA" id="ARBA00004947"/>
    </source>
</evidence>
<dbReference type="PANTHER" id="PTHR43725">
    <property type="entry name" value="UDP-GLUCOSE 4-EPIMERASE"/>
    <property type="match status" value="1"/>
</dbReference>
<dbReference type="GO" id="GO:0003978">
    <property type="term" value="F:UDP-glucose 4-epimerase activity"/>
    <property type="evidence" value="ECO:0007669"/>
    <property type="project" value="UniProtKB-UniRule"/>
</dbReference>
<sequence>MKVLVCGGAGYIGSHTCVTLLERGYDVLIFDSLVNSSELTVERISTLGGAKARFVRGDIRDRDALDAVMSVGIDAVFHFAGLKTVGESYENPLTYFENNIAGTITLLQAMQAAGVKKLVFSSSATVYGDPERMPIAEDAALRVKNPYGRTKLVMEQLIGELCDADPAFSAILLRYFNPAGAHPSGHLGEDPGGTPSNLVPYVAQVAAGLHDHLSIFGHDYPTHDGTGVRDYIHVMDLADAHVKALGIMDHGGCMAMNLGTGRGYSVLDVVEAFEHASGRPVPYQFVERRAGDVAEAWADPSLAERTLGWRARFGLPRMCEDAWRWQSAHPYGYR</sequence>
<dbReference type="InterPro" id="IPR001509">
    <property type="entry name" value="Epimerase_deHydtase"/>
</dbReference>
<accession>A0A075K171</accession>
<evidence type="ECO:0000313" key="12">
    <source>
        <dbReference type="EMBL" id="AIF47939.1"/>
    </source>
</evidence>
<evidence type="ECO:0000256" key="10">
    <source>
        <dbReference type="RuleBase" id="RU366046"/>
    </source>
</evidence>
<protein>
    <recommendedName>
        <fullName evidence="6 10">UDP-glucose 4-epimerase</fullName>
        <ecNumber evidence="5 10">5.1.3.2</ecNumber>
    </recommendedName>
</protein>
<comment type="pathway">
    <text evidence="3 10">Carbohydrate metabolism; galactose metabolism.</text>
</comment>
<keyword evidence="13" id="KW-1185">Reference proteome</keyword>
<dbReference type="HOGENOM" id="CLU_007383_1_10_6"/>
<evidence type="ECO:0000259" key="11">
    <source>
        <dbReference type="Pfam" id="PF01370"/>
    </source>
</evidence>
<dbReference type="InterPro" id="IPR036291">
    <property type="entry name" value="NAD(P)-bd_dom_sf"/>
</dbReference>
<dbReference type="GO" id="GO:0006012">
    <property type="term" value="P:galactose metabolic process"/>
    <property type="evidence" value="ECO:0007669"/>
    <property type="project" value="UniProtKB-UniPathway"/>
</dbReference>
<dbReference type="PATRIC" id="fig|1217721.7.peg.2483"/>
<dbReference type="NCBIfam" id="NF007956">
    <property type="entry name" value="PRK10675.1"/>
    <property type="match status" value="1"/>
</dbReference>
<evidence type="ECO:0000256" key="4">
    <source>
        <dbReference type="ARBA" id="ARBA00007637"/>
    </source>
</evidence>
<dbReference type="UniPathway" id="UPA00214"/>
<proteinExistence type="inferred from homology"/>
<keyword evidence="8" id="KW-0299">Galactose metabolism</keyword>
<dbReference type="CDD" id="cd05247">
    <property type="entry name" value="UDP_G4E_1_SDR_e"/>
    <property type="match status" value="1"/>
</dbReference>
<evidence type="ECO:0000256" key="5">
    <source>
        <dbReference type="ARBA" id="ARBA00013189"/>
    </source>
</evidence>
<organism evidence="12 13">
    <name type="scientific">Dyella japonica A8</name>
    <dbReference type="NCBI Taxonomy" id="1217721"/>
    <lineage>
        <taxon>Bacteria</taxon>
        <taxon>Pseudomonadati</taxon>
        <taxon>Pseudomonadota</taxon>
        <taxon>Gammaproteobacteria</taxon>
        <taxon>Lysobacterales</taxon>
        <taxon>Rhodanobacteraceae</taxon>
        <taxon>Dyella</taxon>
    </lineage>
</organism>
<dbReference type="STRING" id="1217721.HY57_12045"/>
<keyword evidence="7 10" id="KW-0520">NAD</keyword>
<evidence type="ECO:0000313" key="13">
    <source>
        <dbReference type="Proteomes" id="UP000027987"/>
    </source>
</evidence>
<dbReference type="Pfam" id="PF01370">
    <property type="entry name" value="Epimerase"/>
    <property type="match status" value="1"/>
</dbReference>
<evidence type="ECO:0000256" key="7">
    <source>
        <dbReference type="ARBA" id="ARBA00023027"/>
    </source>
</evidence>
<dbReference type="AlphaFoldDB" id="A0A075K171"/>
<dbReference type="PANTHER" id="PTHR43725:SF47">
    <property type="entry name" value="UDP-GLUCOSE 4-EPIMERASE"/>
    <property type="match status" value="1"/>
</dbReference>
<dbReference type="Proteomes" id="UP000027987">
    <property type="component" value="Chromosome"/>
</dbReference>